<dbReference type="EMBL" id="AAGJCG010000002">
    <property type="protein sequence ID" value="EBO6217109.1"/>
    <property type="molecule type" value="Genomic_DNA"/>
</dbReference>
<comment type="caution">
    <text evidence="3">The sequence shown here is derived from an EMBL/GenBank/DDBJ whole genome shotgun (WGS) entry which is preliminary data.</text>
</comment>
<protein>
    <submittedName>
        <fullName evidence="3">Uncharacterized protein</fullName>
    </submittedName>
</protein>
<proteinExistence type="predicted"/>
<accession>A0A5Z3TLV8</accession>
<evidence type="ECO:0000313" key="2">
    <source>
        <dbReference type="EMBL" id="EBO6217109.1"/>
    </source>
</evidence>
<gene>
    <name evidence="2" type="ORF">DVD41_02230</name>
    <name evidence="3" type="ORF">YW38_07020</name>
</gene>
<dbReference type="AlphaFoldDB" id="A0A5Z3TLV8"/>
<evidence type="ECO:0000256" key="1">
    <source>
        <dbReference type="SAM" id="Coils"/>
    </source>
</evidence>
<name>A0A5Z3TLV8_SALER</name>
<reference evidence="3" key="1">
    <citation type="submission" date="2018-07" db="EMBL/GenBank/DDBJ databases">
        <authorList>
            <consortium name="GenomeTrakr network: Whole genome sequencing for foodborne pathogen traceback"/>
        </authorList>
    </citation>
    <scope>NUCLEOTIDE SEQUENCE</scope>
    <source>
        <strain evidence="3">CFSAN028991</strain>
    </source>
</reference>
<organism evidence="3">
    <name type="scientific">Salmonella enterica</name>
    <name type="common">Salmonella choleraesuis</name>
    <dbReference type="NCBI Taxonomy" id="28901"/>
    <lineage>
        <taxon>Bacteria</taxon>
        <taxon>Pseudomonadati</taxon>
        <taxon>Pseudomonadota</taxon>
        <taxon>Gammaproteobacteria</taxon>
        <taxon>Enterobacterales</taxon>
        <taxon>Enterobacteriaceae</taxon>
        <taxon>Salmonella</taxon>
    </lineage>
</organism>
<keyword evidence="1" id="KW-0175">Coiled coil</keyword>
<feature type="coiled-coil region" evidence="1">
    <location>
        <begin position="85"/>
        <end position="144"/>
    </location>
</feature>
<dbReference type="EMBL" id="AAGMCU010000005">
    <property type="protein sequence ID" value="EBP5526243.1"/>
    <property type="molecule type" value="Genomic_DNA"/>
</dbReference>
<evidence type="ECO:0000313" key="3">
    <source>
        <dbReference type="EMBL" id="EBP5526243.1"/>
    </source>
</evidence>
<dbReference type="RefSeq" id="WP_058800871.1">
    <property type="nucleotide sequence ID" value="NZ_JBNVNS010000042.1"/>
</dbReference>
<reference evidence="2" key="2">
    <citation type="submission" date="2018-07" db="EMBL/GenBank/DDBJ databases">
        <authorList>
            <consortium name="PulseNet: The National Subtyping Network for Foodborne Disease Surveillance"/>
            <person name="Tarr C.L."/>
            <person name="Trees E."/>
            <person name="Katz L.S."/>
            <person name="Carleton-Romer H.A."/>
            <person name="Stroika S."/>
            <person name="Kucerova Z."/>
            <person name="Roache K.F."/>
            <person name="Sabol A.L."/>
            <person name="Besser J."/>
            <person name="Gerner-Smidt P."/>
        </authorList>
    </citation>
    <scope>NUCLEOTIDE SEQUENCE</scope>
    <source>
        <strain evidence="2">PNUSAS046616</strain>
    </source>
</reference>
<sequence length="151" mass="17325">MSKKDNTLLLLEAALDRILRGESQKIAPSRKLSVRAVEVESGLGNGSAYYHTKIIEKIKQIKNSSITTGSLNHQHGKWKQKALKAEKLKNKFRDENIALKLLNSQIAADQYRQMSTLRDALQRILELEKTIEELNIELVETRRKNITLFKQ</sequence>